<evidence type="ECO:0000256" key="1">
    <source>
        <dbReference type="SAM" id="SignalP"/>
    </source>
</evidence>
<organism evidence="4 5">
    <name type="scientific">Hydra vulgaris</name>
    <name type="common">Hydra</name>
    <name type="synonym">Hydra attenuata</name>
    <dbReference type="NCBI Taxonomy" id="6087"/>
    <lineage>
        <taxon>Eukaryota</taxon>
        <taxon>Metazoa</taxon>
        <taxon>Cnidaria</taxon>
        <taxon>Hydrozoa</taxon>
        <taxon>Hydroidolina</taxon>
        <taxon>Anthoathecata</taxon>
        <taxon>Aplanulata</taxon>
        <taxon>Hydridae</taxon>
        <taxon>Hydra</taxon>
    </lineage>
</organism>
<dbReference type="Pfam" id="PF00085">
    <property type="entry name" value="Thioredoxin"/>
    <property type="match status" value="4"/>
</dbReference>
<dbReference type="RefSeq" id="XP_065655922.1">
    <property type="nucleotide sequence ID" value="XM_065799850.1"/>
</dbReference>
<dbReference type="CDD" id="cd06257">
    <property type="entry name" value="DnaJ"/>
    <property type="match status" value="1"/>
</dbReference>
<dbReference type="SMART" id="SM00271">
    <property type="entry name" value="DnaJ"/>
    <property type="match status" value="1"/>
</dbReference>
<dbReference type="PROSITE" id="PS50076">
    <property type="entry name" value="DNAJ_2"/>
    <property type="match status" value="1"/>
</dbReference>
<name>A0ABM4C2Y9_HYDVU</name>
<keyword evidence="4" id="KW-1185">Reference proteome</keyword>
<dbReference type="PROSITE" id="PS51352">
    <property type="entry name" value="THIOREDOXIN_2"/>
    <property type="match status" value="3"/>
</dbReference>
<evidence type="ECO:0000259" key="2">
    <source>
        <dbReference type="PROSITE" id="PS50076"/>
    </source>
</evidence>
<feature type="domain" description="Thioredoxin" evidence="3">
    <location>
        <begin position="101"/>
        <end position="221"/>
    </location>
</feature>
<dbReference type="Gene3D" id="3.40.30.10">
    <property type="entry name" value="Glutaredoxin"/>
    <property type="match status" value="6"/>
</dbReference>
<dbReference type="SUPFAM" id="SSF52833">
    <property type="entry name" value="Thioredoxin-like"/>
    <property type="match status" value="5"/>
</dbReference>
<feature type="signal peptide" evidence="1">
    <location>
        <begin position="1"/>
        <end position="18"/>
    </location>
</feature>
<dbReference type="InterPro" id="IPR052460">
    <property type="entry name" value="ER_disulfide_reductase"/>
</dbReference>
<feature type="chain" id="PRO_5047399163" evidence="1">
    <location>
        <begin position="19"/>
        <end position="798"/>
    </location>
</feature>
<dbReference type="Gene3D" id="1.10.287.110">
    <property type="entry name" value="DnaJ domain"/>
    <property type="match status" value="1"/>
</dbReference>
<feature type="domain" description="J" evidence="2">
    <location>
        <begin position="22"/>
        <end position="87"/>
    </location>
</feature>
<proteinExistence type="predicted"/>
<protein>
    <submittedName>
        <fullName evidence="5">DnaJ homolog subfamily C member 10 isoform X2</fullName>
    </submittedName>
</protein>
<dbReference type="InterPro" id="IPR001623">
    <property type="entry name" value="DnaJ_domain"/>
</dbReference>
<dbReference type="CDD" id="cd02961">
    <property type="entry name" value="PDI_a_family"/>
    <property type="match status" value="2"/>
</dbReference>
<dbReference type="PRINTS" id="PR00625">
    <property type="entry name" value="JDOMAIN"/>
</dbReference>
<dbReference type="PANTHER" id="PTHR44340:SF1">
    <property type="entry name" value="DNAJ HOMOLOG SUBFAMILY C MEMBER 10"/>
    <property type="match status" value="1"/>
</dbReference>
<dbReference type="SUPFAM" id="SSF46565">
    <property type="entry name" value="Chaperone J-domain"/>
    <property type="match status" value="1"/>
</dbReference>
<dbReference type="InterPro" id="IPR036869">
    <property type="entry name" value="J_dom_sf"/>
</dbReference>
<evidence type="ECO:0000313" key="5">
    <source>
        <dbReference type="RefSeq" id="XP_065655922.1"/>
    </source>
</evidence>
<feature type="domain" description="Thioredoxin" evidence="3">
    <location>
        <begin position="650"/>
        <end position="763"/>
    </location>
</feature>
<dbReference type="InterPro" id="IPR013766">
    <property type="entry name" value="Thioredoxin_domain"/>
</dbReference>
<dbReference type="Pfam" id="PF00226">
    <property type="entry name" value="DnaJ"/>
    <property type="match status" value="1"/>
</dbReference>
<sequence length="798" mass="91946">MKLLILIILIINWNICLSMKNDYYVLLGVKTDASKSEIRKAFKKIALEKHPDKNKGDAAAHDTFLKINKAYEVLKDEELRKKYDRYGEDGLKDNHFSNNYQSWTYYNEQFGIYDDDPEVITLSKADFEQSVSNSEDIWFINFYSPHCSHCHTVAPIWRKLSEELSGVVRIGAVNCHDDWMLCNAEGIRGYPSLRIYPSAEDYYGEHSVENMMAYVFDRVQIDVTHLNTENINVVYESSMPWIISFCEEDHDCLSDTTLLKVSAMLEDLVNVGSVNCENEISICKQLSHSSGVYFYSAESVKNTQGSVIVNINAKELVSEVLDLLPIPLQVNDNIFQQIRRNISENKSNEWLFMFTDRDDHKNHELRKTEALLQTINIGHVNCLQAADLCQRFLINKYPTVLLYKKIGYEIHHGRMFAHDLANFARESLASNVRVMGPDDFLKISQSSDSYFIDFFAPWCPPCMKLLPEWRKAGKLIGGKLAHFGTVDCTIHHQLCVKLSIHSYPTSIFYNLSKAHIFSGYHTAEEIIEYAEDIKSPPVIHITPEFFNAEIKVKPIGKTWILKFYAPWCHPCNEMAPAYSKLAKKLKGEALVGEINCDEHRFFCQSVGITSYPTIRLFPHYTEGHESFVHYNGWRDFNSLYIWAVEYFPTVVKEFSEIDFYTILNSDEPWLVDFYTPWCSHCTTFAPHFKQLGKRLLNEKAIQTAKINCQEHYSLCRDVGIRSYPSLRFYEGRTQEGTSQPITGAALESQDTNYLFDMCSQLLEYHIASLNLGSSSSKGGDFNKKTEVPDEMLFVHDEF</sequence>
<gene>
    <name evidence="5" type="primary">LOC100206669</name>
</gene>
<dbReference type="GeneID" id="100206669"/>
<evidence type="ECO:0000313" key="4">
    <source>
        <dbReference type="Proteomes" id="UP001652625"/>
    </source>
</evidence>
<dbReference type="PANTHER" id="PTHR44340">
    <property type="entry name" value="DNAJ HOMOLOG SUBFAMILY C MEMBER 10"/>
    <property type="match status" value="1"/>
</dbReference>
<keyword evidence="1" id="KW-0732">Signal</keyword>
<evidence type="ECO:0000259" key="3">
    <source>
        <dbReference type="PROSITE" id="PS51352"/>
    </source>
</evidence>
<accession>A0ABM4C2Y9</accession>
<dbReference type="Proteomes" id="UP001652625">
    <property type="component" value="Chromosome 06"/>
</dbReference>
<feature type="domain" description="Thioredoxin" evidence="3">
    <location>
        <begin position="529"/>
        <end position="649"/>
    </location>
</feature>
<dbReference type="InterPro" id="IPR036249">
    <property type="entry name" value="Thioredoxin-like_sf"/>
</dbReference>
<reference evidence="5" key="1">
    <citation type="submission" date="2025-08" db="UniProtKB">
        <authorList>
            <consortium name="RefSeq"/>
        </authorList>
    </citation>
    <scope>IDENTIFICATION</scope>
</reference>